<gene>
    <name evidence="1" type="ORF">OPV22_016243</name>
</gene>
<dbReference type="EMBL" id="JAQQAF010000005">
    <property type="protein sequence ID" value="KAJ8483758.1"/>
    <property type="molecule type" value="Genomic_DNA"/>
</dbReference>
<evidence type="ECO:0000313" key="2">
    <source>
        <dbReference type="Proteomes" id="UP001222027"/>
    </source>
</evidence>
<name>A0AAV8QTC0_ENSVE</name>
<comment type="caution">
    <text evidence="1">The sequence shown here is derived from an EMBL/GenBank/DDBJ whole genome shotgun (WGS) entry which is preliminary data.</text>
</comment>
<protein>
    <submittedName>
        <fullName evidence="1">Uncharacterized protein</fullName>
    </submittedName>
</protein>
<organism evidence="1 2">
    <name type="scientific">Ensete ventricosum</name>
    <name type="common">Abyssinian banana</name>
    <name type="synonym">Musa ensete</name>
    <dbReference type="NCBI Taxonomy" id="4639"/>
    <lineage>
        <taxon>Eukaryota</taxon>
        <taxon>Viridiplantae</taxon>
        <taxon>Streptophyta</taxon>
        <taxon>Embryophyta</taxon>
        <taxon>Tracheophyta</taxon>
        <taxon>Spermatophyta</taxon>
        <taxon>Magnoliopsida</taxon>
        <taxon>Liliopsida</taxon>
        <taxon>Zingiberales</taxon>
        <taxon>Musaceae</taxon>
        <taxon>Ensete</taxon>
    </lineage>
</organism>
<dbReference type="AlphaFoldDB" id="A0AAV8QTC0"/>
<keyword evidence="2" id="KW-1185">Reference proteome</keyword>
<reference evidence="1 2" key="1">
    <citation type="submission" date="2022-12" db="EMBL/GenBank/DDBJ databases">
        <title>Chromosome-scale assembly of the Ensete ventricosum genome.</title>
        <authorList>
            <person name="Dussert Y."/>
            <person name="Stocks J."/>
            <person name="Wendawek A."/>
            <person name="Woldeyes F."/>
            <person name="Nichols R.A."/>
            <person name="Borrell J.S."/>
        </authorList>
    </citation>
    <scope>NUCLEOTIDE SEQUENCE [LARGE SCALE GENOMIC DNA]</scope>
    <source>
        <strain evidence="2">cv. Maze</strain>
        <tissue evidence="1">Seeds</tissue>
    </source>
</reference>
<evidence type="ECO:0000313" key="1">
    <source>
        <dbReference type="EMBL" id="KAJ8483758.1"/>
    </source>
</evidence>
<proteinExistence type="predicted"/>
<accession>A0AAV8QTC0</accession>
<dbReference type="Proteomes" id="UP001222027">
    <property type="component" value="Unassembled WGS sequence"/>
</dbReference>
<sequence>MMPCCPPIAAVTMGPRGNGMKCNFYAWTMVLELVTIRILTSALGKLRQVSAPLFTSEKDQHLQLQLAESTISQNCGNNRKKHTRCKCRHMLVKQDWKKVEDIVLNYFTIEETLHMFFLFGSLILFFTEREPKAERKIGSFPTALGVCNDGCICPGVPGFLHECQESLAVS</sequence>